<dbReference type="Proteomes" id="UP000195160">
    <property type="component" value="Unassembled WGS sequence"/>
</dbReference>
<proteinExistence type="predicted"/>
<dbReference type="AlphaFoldDB" id="A0A9X6N294"/>
<sequence>MLRKKKSFAMLSMVLTMILALFIPSLNPAFAATNNTPNPAPKFTKTEVQQMVKESEAIFPYVKKDNGVFVVDSEKARQNGVSEKLIKDTENGFTELNQKLNQNKLRTLGSCGGVSKTVSTSSGKTVYLNSCEANELSYALAIKSGVTAAVAAIISPIVPAGIAGAIVAATLGVASATVGYYNSYGDGVKIYYKEYWVVWQFQYTYDYMRSQ</sequence>
<feature type="chain" id="PRO_5040740978" evidence="1">
    <location>
        <begin position="32"/>
        <end position="211"/>
    </location>
</feature>
<feature type="signal peptide" evidence="1">
    <location>
        <begin position="1"/>
        <end position="31"/>
    </location>
</feature>
<gene>
    <name evidence="2" type="ORF">BK784_15115</name>
</gene>
<name>A0A9X6N294_BACTV</name>
<organism evidence="2 3">
    <name type="scientific">Bacillus thuringiensis subsp. medellin</name>
    <dbReference type="NCBI Taxonomy" id="79672"/>
    <lineage>
        <taxon>Bacteria</taxon>
        <taxon>Bacillati</taxon>
        <taxon>Bacillota</taxon>
        <taxon>Bacilli</taxon>
        <taxon>Bacillales</taxon>
        <taxon>Bacillaceae</taxon>
        <taxon>Bacillus</taxon>
        <taxon>Bacillus cereus group</taxon>
    </lineage>
</organism>
<keyword evidence="1" id="KW-0732">Signal</keyword>
<accession>A0A9X6N294</accession>
<dbReference type="RefSeq" id="WP_088066950.1">
    <property type="nucleotide sequence ID" value="NZ_MOOV01000112.1"/>
</dbReference>
<evidence type="ECO:0000313" key="3">
    <source>
        <dbReference type="Proteomes" id="UP000195160"/>
    </source>
</evidence>
<evidence type="ECO:0000256" key="1">
    <source>
        <dbReference type="SAM" id="SignalP"/>
    </source>
</evidence>
<reference evidence="2 3" key="1">
    <citation type="submission" date="2016-10" db="EMBL/GenBank/DDBJ databases">
        <title>Comparative genomics of Bacillus thuringiensis reveals a path to pathogens against multiple invertebrate hosts.</title>
        <authorList>
            <person name="Zheng J."/>
            <person name="Gao Q."/>
            <person name="Liu H."/>
            <person name="Peng D."/>
            <person name="Ruan L."/>
            <person name="Sun M."/>
        </authorList>
    </citation>
    <scope>NUCLEOTIDE SEQUENCE [LARGE SCALE GENOMIC DNA]</scope>
    <source>
        <strain evidence="2">T30001</strain>
    </source>
</reference>
<protein>
    <submittedName>
        <fullName evidence="2">Uncharacterized protein</fullName>
    </submittedName>
</protein>
<dbReference type="EMBL" id="MOOV01000112">
    <property type="protein sequence ID" value="OUC00004.1"/>
    <property type="molecule type" value="Genomic_DNA"/>
</dbReference>
<evidence type="ECO:0000313" key="2">
    <source>
        <dbReference type="EMBL" id="OUC00004.1"/>
    </source>
</evidence>
<comment type="caution">
    <text evidence="2">The sequence shown here is derived from an EMBL/GenBank/DDBJ whole genome shotgun (WGS) entry which is preliminary data.</text>
</comment>